<organism evidence="2 3">
    <name type="scientific">Golovinomyces cichoracearum</name>
    <dbReference type="NCBI Taxonomy" id="62708"/>
    <lineage>
        <taxon>Eukaryota</taxon>
        <taxon>Fungi</taxon>
        <taxon>Dikarya</taxon>
        <taxon>Ascomycota</taxon>
        <taxon>Pezizomycotina</taxon>
        <taxon>Leotiomycetes</taxon>
        <taxon>Erysiphales</taxon>
        <taxon>Erysiphaceae</taxon>
        <taxon>Golovinomyces</taxon>
    </lineage>
</organism>
<feature type="transmembrane region" description="Helical" evidence="1">
    <location>
        <begin position="24"/>
        <end position="43"/>
    </location>
</feature>
<feature type="transmembrane region" description="Helical" evidence="1">
    <location>
        <begin position="50"/>
        <end position="73"/>
    </location>
</feature>
<dbReference type="Proteomes" id="UP000285405">
    <property type="component" value="Unassembled WGS sequence"/>
</dbReference>
<name>A0A420I9K3_9PEZI</name>
<dbReference type="EMBL" id="MCBR01010562">
    <property type="protein sequence ID" value="RKF71183.1"/>
    <property type="molecule type" value="Genomic_DNA"/>
</dbReference>
<sequence>MMLYKIPYIRPLVRFHKSSATSNHTFLTVRVIIISMSLFGFLAKFLKKALVFVLCQVGFGMTGVLAGSVAAIVQASLGAPIAAGSLFSICQGLAMGALL</sequence>
<dbReference type="OrthoDB" id="440424at2759"/>
<keyword evidence="1" id="KW-1133">Transmembrane helix</keyword>
<dbReference type="AlphaFoldDB" id="A0A420I9K3"/>
<comment type="caution">
    <text evidence="2">The sequence shown here is derived from an EMBL/GenBank/DDBJ whole genome shotgun (WGS) entry which is preliminary data.</text>
</comment>
<proteinExistence type="predicted"/>
<reference evidence="2 3" key="1">
    <citation type="journal article" date="2018" name="BMC Genomics">
        <title>Comparative genome analyses reveal sequence features reflecting distinct modes of host-adaptation between dicot and monocot powdery mildew.</title>
        <authorList>
            <person name="Wu Y."/>
            <person name="Ma X."/>
            <person name="Pan Z."/>
            <person name="Kale S.D."/>
            <person name="Song Y."/>
            <person name="King H."/>
            <person name="Zhang Q."/>
            <person name="Presley C."/>
            <person name="Deng X."/>
            <person name="Wei C.I."/>
            <person name="Xiao S."/>
        </authorList>
    </citation>
    <scope>NUCLEOTIDE SEQUENCE [LARGE SCALE GENOMIC DNA]</scope>
    <source>
        <strain evidence="2">UCSC1</strain>
    </source>
</reference>
<keyword evidence="1" id="KW-0472">Membrane</keyword>
<accession>A0A420I9K3</accession>
<gene>
    <name evidence="2" type="ORF">GcC1_105021</name>
</gene>
<evidence type="ECO:0000313" key="3">
    <source>
        <dbReference type="Proteomes" id="UP000285405"/>
    </source>
</evidence>
<dbReference type="Gene3D" id="6.10.110.10">
    <property type="match status" value="1"/>
</dbReference>
<evidence type="ECO:0000256" key="1">
    <source>
        <dbReference type="SAM" id="Phobius"/>
    </source>
</evidence>
<protein>
    <submittedName>
        <fullName evidence="2">Uncharacterized protein</fullName>
    </submittedName>
</protein>
<dbReference type="InterPro" id="IPR038213">
    <property type="entry name" value="IFI6/IFI27-like_sf"/>
</dbReference>
<evidence type="ECO:0000313" key="2">
    <source>
        <dbReference type="EMBL" id="RKF71183.1"/>
    </source>
</evidence>
<feature type="transmembrane region" description="Helical" evidence="1">
    <location>
        <begin position="79"/>
        <end position="98"/>
    </location>
</feature>
<keyword evidence="1" id="KW-0812">Transmembrane</keyword>